<dbReference type="Proteomes" id="UP000697107">
    <property type="component" value="Unassembled WGS sequence"/>
</dbReference>
<dbReference type="Proteomes" id="UP000735874">
    <property type="component" value="Unassembled WGS sequence"/>
</dbReference>
<organism evidence="4 5">
    <name type="scientific">Phytophthora cactorum</name>
    <dbReference type="NCBI Taxonomy" id="29920"/>
    <lineage>
        <taxon>Eukaryota</taxon>
        <taxon>Sar</taxon>
        <taxon>Stramenopiles</taxon>
        <taxon>Oomycota</taxon>
        <taxon>Peronosporomycetes</taxon>
        <taxon>Peronosporales</taxon>
        <taxon>Peronosporaceae</taxon>
        <taxon>Phytophthora</taxon>
    </lineage>
</organism>
<evidence type="ECO:0000313" key="5">
    <source>
        <dbReference type="Proteomes" id="UP000760860"/>
    </source>
</evidence>
<dbReference type="EMBL" id="RCMV01002020">
    <property type="protein sequence ID" value="KAG3205043.1"/>
    <property type="molecule type" value="Genomic_DNA"/>
</dbReference>
<comment type="caution">
    <text evidence="4">The sequence shown here is derived from an EMBL/GenBank/DDBJ whole genome shotgun (WGS) entry which is preliminary data.</text>
</comment>
<dbReference type="EMBL" id="RCMI01000444">
    <property type="protein sequence ID" value="KAG2910451.1"/>
    <property type="molecule type" value="Genomic_DNA"/>
</dbReference>
<evidence type="ECO:0000313" key="3">
    <source>
        <dbReference type="EMBL" id="KAG2960282.1"/>
    </source>
</evidence>
<evidence type="ECO:0000313" key="1">
    <source>
        <dbReference type="EMBL" id="KAG2822445.1"/>
    </source>
</evidence>
<protein>
    <submittedName>
        <fullName evidence="4">Uncharacterized protein</fullName>
    </submittedName>
</protein>
<dbReference type="EMBL" id="RCML01001809">
    <property type="protein sequence ID" value="KAG2960282.1"/>
    <property type="molecule type" value="Genomic_DNA"/>
</dbReference>
<accession>A0A8T1H3D7</accession>
<evidence type="ECO:0000313" key="4">
    <source>
        <dbReference type="EMBL" id="KAG3205043.1"/>
    </source>
</evidence>
<evidence type="ECO:0000313" key="2">
    <source>
        <dbReference type="EMBL" id="KAG2910451.1"/>
    </source>
</evidence>
<sequence length="37" mass="3909">MTAVLSTLIKGEKITAGMDSILSVAAVPVDVERIYIC</sequence>
<dbReference type="Proteomes" id="UP000760860">
    <property type="component" value="Unassembled WGS sequence"/>
</dbReference>
<dbReference type="EMBL" id="RCMG01001662">
    <property type="protein sequence ID" value="KAG2822445.1"/>
    <property type="molecule type" value="Genomic_DNA"/>
</dbReference>
<proteinExistence type="predicted"/>
<dbReference type="AlphaFoldDB" id="A0A8T1H3D7"/>
<dbReference type="Proteomes" id="UP000774804">
    <property type="component" value="Unassembled WGS sequence"/>
</dbReference>
<reference evidence="4" key="1">
    <citation type="submission" date="2018-05" db="EMBL/GenBank/DDBJ databases">
        <title>Effector identification in a new, highly contiguous assembly of the strawberry crown rot pathogen Phytophthora cactorum.</title>
        <authorList>
            <person name="Armitage A.D."/>
            <person name="Nellist C.F."/>
            <person name="Bates H."/>
            <person name="Vickerstaff R.J."/>
            <person name="Harrison R.J."/>
        </authorList>
    </citation>
    <scope>NUCLEOTIDE SEQUENCE</scope>
    <source>
        <strain evidence="1">15-7</strain>
        <strain evidence="2">4032</strain>
        <strain evidence="3">P415</strain>
        <strain evidence="4">P421</strain>
    </source>
</reference>
<gene>
    <name evidence="1" type="ORF">PC113_g22330</name>
    <name evidence="2" type="ORF">PC115_g12871</name>
    <name evidence="3" type="ORF">PC118_g22606</name>
    <name evidence="4" type="ORF">PC129_g22280</name>
</gene>
<name>A0A8T1H3D7_9STRA</name>